<keyword evidence="1 10" id="KW-0813">Transport</keyword>
<dbReference type="InterPro" id="IPR050395">
    <property type="entry name" value="4Fe4S_Ferredoxin_RnfB"/>
</dbReference>
<keyword evidence="15" id="KW-1185">Reference proteome</keyword>
<dbReference type="PROSITE" id="PS00198">
    <property type="entry name" value="4FE4S_FER_1"/>
    <property type="match status" value="1"/>
</dbReference>
<dbReference type="AlphaFoldDB" id="A0A1L8SYX4"/>
<dbReference type="GO" id="GO:0022900">
    <property type="term" value="P:electron transport chain"/>
    <property type="evidence" value="ECO:0007669"/>
    <property type="project" value="UniProtKB-UniRule"/>
</dbReference>
<feature type="binding site" evidence="10">
    <location>
        <position position="57"/>
    </location>
    <ligand>
        <name>[4Fe-4S] cluster</name>
        <dbReference type="ChEBI" id="CHEBI:49883"/>
        <label>1</label>
    </ligand>
</feature>
<keyword evidence="4 10" id="KW-0677">Repeat</keyword>
<evidence type="ECO:0000313" key="14">
    <source>
        <dbReference type="EMBL" id="OJG37269.1"/>
    </source>
</evidence>
<feature type="binding site" evidence="10">
    <location>
        <position position="147"/>
    </location>
    <ligand>
        <name>[4Fe-4S] cluster</name>
        <dbReference type="ChEBI" id="CHEBI:49883"/>
        <label>2</label>
    </ligand>
</feature>
<evidence type="ECO:0000256" key="6">
    <source>
        <dbReference type="ARBA" id="ARBA00022982"/>
    </source>
</evidence>
<feature type="binding site" evidence="10">
    <location>
        <position position="151"/>
    </location>
    <ligand>
        <name>[4Fe-4S] cluster</name>
        <dbReference type="ChEBI" id="CHEBI:49883"/>
        <label>3</label>
    </ligand>
</feature>
<comment type="function">
    <text evidence="10">Part of a membrane-bound complex that couples electron transfer with translocation of ions across the membrane.</text>
</comment>
<dbReference type="NCBIfam" id="TIGR01944">
    <property type="entry name" value="rnfB"/>
    <property type="match status" value="1"/>
</dbReference>
<feature type="binding site" evidence="10">
    <location>
        <position position="141"/>
    </location>
    <ligand>
        <name>[4Fe-4S] cluster</name>
        <dbReference type="ChEBI" id="CHEBI:49883"/>
        <label>2</label>
    </ligand>
</feature>
<evidence type="ECO:0000256" key="5">
    <source>
        <dbReference type="ARBA" id="ARBA00022967"/>
    </source>
</evidence>
<proteinExistence type="inferred from homology"/>
<comment type="subcellular location">
    <subcellularLocation>
        <location evidence="10">Cell membrane</location>
    </subcellularLocation>
</comment>
<comment type="cofactor">
    <cofactor evidence="10">
        <name>[4Fe-4S] cluster</name>
        <dbReference type="ChEBI" id="CHEBI:49883"/>
    </cofactor>
    <text evidence="10">Binds 3 [4Fe-4S] clusters.</text>
</comment>
<keyword evidence="6 10" id="KW-0249">Electron transport</keyword>
<reference evidence="14 15" key="1">
    <citation type="submission" date="2014-12" db="EMBL/GenBank/DDBJ databases">
        <title>Draft genome sequences of 29 type strains of Enterococci.</title>
        <authorList>
            <person name="Zhong Z."/>
            <person name="Sun Z."/>
            <person name="Liu W."/>
            <person name="Zhang W."/>
            <person name="Zhang H."/>
        </authorList>
    </citation>
    <scope>NUCLEOTIDE SEQUENCE [LARGE SCALE GENOMIC DNA]</scope>
    <source>
        <strain evidence="14 15">DSM 22802</strain>
    </source>
</reference>
<dbReference type="GO" id="GO:0005886">
    <property type="term" value="C:plasma membrane"/>
    <property type="evidence" value="ECO:0007669"/>
    <property type="project" value="UniProtKB-SubCell"/>
</dbReference>
<dbReference type="OrthoDB" id="9794954at2"/>
<evidence type="ECO:0000256" key="10">
    <source>
        <dbReference type="HAMAP-Rule" id="MF_00463"/>
    </source>
</evidence>
<evidence type="ECO:0000259" key="12">
    <source>
        <dbReference type="PROSITE" id="PS51379"/>
    </source>
</evidence>
<feature type="binding site" evidence="10">
    <location>
        <position position="74"/>
    </location>
    <ligand>
        <name>[4Fe-4S] cluster</name>
        <dbReference type="ChEBI" id="CHEBI:49883"/>
        <label>1</label>
    </ligand>
</feature>
<evidence type="ECO:0000256" key="4">
    <source>
        <dbReference type="ARBA" id="ARBA00022737"/>
    </source>
</evidence>
<evidence type="ECO:0000256" key="7">
    <source>
        <dbReference type="ARBA" id="ARBA00023004"/>
    </source>
</evidence>
<dbReference type="HAMAP" id="MF_00463">
    <property type="entry name" value="RsxB_RnfB"/>
    <property type="match status" value="1"/>
</dbReference>
<dbReference type="Pfam" id="PF12838">
    <property type="entry name" value="Fer4_7"/>
    <property type="match status" value="1"/>
</dbReference>
<feature type="region of interest" description="Hydrophobic" evidence="10">
    <location>
        <begin position="1"/>
        <end position="26"/>
    </location>
</feature>
<dbReference type="PROSITE" id="PS51379">
    <property type="entry name" value="4FE4S_FER_2"/>
    <property type="match status" value="3"/>
</dbReference>
<feature type="binding site" evidence="10">
    <location>
        <position position="52"/>
    </location>
    <ligand>
        <name>[4Fe-4S] cluster</name>
        <dbReference type="ChEBI" id="CHEBI:49883"/>
        <label>1</label>
    </ligand>
</feature>
<dbReference type="EMBL" id="JXKM01000001">
    <property type="protein sequence ID" value="OJG37269.1"/>
    <property type="molecule type" value="Genomic_DNA"/>
</dbReference>
<dbReference type="GO" id="GO:0009055">
    <property type="term" value="F:electron transfer activity"/>
    <property type="evidence" value="ECO:0007669"/>
    <property type="project" value="InterPro"/>
</dbReference>
<keyword evidence="11" id="KW-0812">Transmembrane</keyword>
<dbReference type="PANTHER" id="PTHR43560:SF1">
    <property type="entry name" value="ION-TRANSLOCATING OXIDOREDUCTASE COMPLEX SUBUNIT B"/>
    <property type="match status" value="1"/>
</dbReference>
<dbReference type="InterPro" id="IPR010207">
    <property type="entry name" value="Elect_transpt_cplx_RnfB/RsxB"/>
</dbReference>
<evidence type="ECO:0000256" key="11">
    <source>
        <dbReference type="SAM" id="Phobius"/>
    </source>
</evidence>
<dbReference type="InterPro" id="IPR017900">
    <property type="entry name" value="4Fe4S_Fe_S_CS"/>
</dbReference>
<dbReference type="Pfam" id="PF04060">
    <property type="entry name" value="FeS"/>
    <property type="match status" value="1"/>
</dbReference>
<gene>
    <name evidence="10" type="primary">rnfB</name>
    <name evidence="14" type="ORF">RV00_GL000226</name>
</gene>
<dbReference type="EC" id="7.-.-.-" evidence="10"/>
<feature type="domain" description="4Fe-4S ferredoxin-type" evidence="12">
    <location>
        <begin position="235"/>
        <end position="265"/>
    </location>
</feature>
<keyword evidence="9 10" id="KW-0472">Membrane</keyword>
<evidence type="ECO:0000256" key="1">
    <source>
        <dbReference type="ARBA" id="ARBA00022448"/>
    </source>
</evidence>
<keyword evidence="5 10" id="KW-1278">Translocase</keyword>
<sequence>MTEIMLPIGIVSGMGLIAGVILSLATIIFHKPVDEKEEALREVLPGINCGACGFSGCDGYAKAMAQGQAGATNCTPGGASTRTALSAILGVEVGEVDRVAAFVRCNGTCEFTNKKMDYAGTSTCYGANQIFGGPQACQFGCMGFGDCQTVCDYDAIEVVDGIAKIDSEKCVGCLKCIAVCPKNLIKMLPAENTSIVACSNQEKGGGVRKICEVGCITCNRCVKTCPQKAIKMVNNVAVIDPELCINCGECVEICPQNCIVEMTKKKVVHS</sequence>
<evidence type="ECO:0000256" key="2">
    <source>
        <dbReference type="ARBA" id="ARBA00022485"/>
    </source>
</evidence>
<evidence type="ECO:0000256" key="9">
    <source>
        <dbReference type="ARBA" id="ARBA00023136"/>
    </source>
</evidence>
<dbReference type="Gene3D" id="3.30.70.20">
    <property type="match status" value="2"/>
</dbReference>
<dbReference type="Proteomes" id="UP000183700">
    <property type="component" value="Unassembled WGS sequence"/>
</dbReference>
<comment type="caution">
    <text evidence="14">The sequence shown here is derived from an EMBL/GenBank/DDBJ whole genome shotgun (WGS) entry which is preliminary data.</text>
</comment>
<dbReference type="CDD" id="cd10549">
    <property type="entry name" value="MtMvhB_like"/>
    <property type="match status" value="1"/>
</dbReference>
<dbReference type="InterPro" id="IPR007202">
    <property type="entry name" value="4Fe-4S_dom"/>
</dbReference>
<feature type="domain" description="4Fe-4S ferredoxin-type" evidence="12">
    <location>
        <begin position="206"/>
        <end position="234"/>
    </location>
</feature>
<evidence type="ECO:0000256" key="8">
    <source>
        <dbReference type="ARBA" id="ARBA00023014"/>
    </source>
</evidence>
<dbReference type="GO" id="GO:0051539">
    <property type="term" value="F:4 iron, 4 sulfur cluster binding"/>
    <property type="evidence" value="ECO:0007669"/>
    <property type="project" value="UniProtKB-UniRule"/>
</dbReference>
<dbReference type="PANTHER" id="PTHR43560">
    <property type="entry name" value="ION-TRANSLOCATING OXIDOREDUCTASE COMPLEX SUBUNIT B"/>
    <property type="match status" value="1"/>
</dbReference>
<dbReference type="Gene3D" id="1.10.15.40">
    <property type="entry name" value="Electron transport complex subunit B, putative Fe-S cluster"/>
    <property type="match status" value="1"/>
</dbReference>
<feature type="binding site" evidence="10">
    <location>
        <position position="173"/>
    </location>
    <ligand>
        <name>[4Fe-4S] cluster</name>
        <dbReference type="ChEBI" id="CHEBI:49883"/>
        <label>3</label>
    </ligand>
</feature>
<dbReference type="SUPFAM" id="SSF54862">
    <property type="entry name" value="4Fe-4S ferredoxins"/>
    <property type="match status" value="1"/>
</dbReference>
<organism evidence="14 15">
    <name type="scientific">Enterococcus devriesei</name>
    <dbReference type="NCBI Taxonomy" id="319970"/>
    <lineage>
        <taxon>Bacteria</taxon>
        <taxon>Bacillati</taxon>
        <taxon>Bacillota</taxon>
        <taxon>Bacilli</taxon>
        <taxon>Lactobacillales</taxon>
        <taxon>Enterococcaceae</taxon>
        <taxon>Enterococcus</taxon>
    </lineage>
</organism>
<dbReference type="Pfam" id="PF00037">
    <property type="entry name" value="Fer4"/>
    <property type="match status" value="1"/>
</dbReference>
<name>A0A1L8SYX4_9ENTE</name>
<evidence type="ECO:0000256" key="3">
    <source>
        <dbReference type="ARBA" id="ARBA00022723"/>
    </source>
</evidence>
<feature type="domain" description="4Fe-4S ferredoxin-type" evidence="12">
    <location>
        <begin position="161"/>
        <end position="190"/>
    </location>
</feature>
<dbReference type="RefSeq" id="WP_071860768.1">
    <property type="nucleotide sequence ID" value="NZ_JBHLVS010000004.1"/>
</dbReference>
<feature type="binding site" evidence="10">
    <location>
        <position position="137"/>
    </location>
    <ligand>
        <name>[4Fe-4S] cluster</name>
        <dbReference type="ChEBI" id="CHEBI:49883"/>
        <label>2</label>
    </ligand>
</feature>
<keyword evidence="8 10" id="KW-0411">Iron-sulfur</keyword>
<comment type="similarity">
    <text evidence="10">Belongs to the 4Fe4S bacterial-type ferredoxin family. RnfB subfamily.</text>
</comment>
<dbReference type="STRING" id="319970.RV00_GL000226"/>
<feature type="binding site" evidence="10">
    <location>
        <position position="176"/>
    </location>
    <ligand>
        <name>[4Fe-4S] cluster</name>
        <dbReference type="ChEBI" id="CHEBI:49883"/>
        <label>3</label>
    </ligand>
</feature>
<evidence type="ECO:0000313" key="15">
    <source>
        <dbReference type="Proteomes" id="UP000183700"/>
    </source>
</evidence>
<feature type="binding site" evidence="10">
    <location>
        <position position="49"/>
    </location>
    <ligand>
        <name>[4Fe-4S] cluster</name>
        <dbReference type="ChEBI" id="CHEBI:49883"/>
        <label>1</label>
    </ligand>
</feature>
<keyword evidence="10" id="KW-1003">Cell membrane</keyword>
<dbReference type="PROSITE" id="PS51656">
    <property type="entry name" value="4FE4S"/>
    <property type="match status" value="1"/>
</dbReference>
<keyword evidence="7 10" id="KW-0408">Iron</keyword>
<dbReference type="InterPro" id="IPR017896">
    <property type="entry name" value="4Fe4S_Fe-S-bd"/>
</dbReference>
<keyword evidence="3 10" id="KW-0479">Metal-binding</keyword>
<accession>A0A1L8SYX4</accession>
<protein>
    <recommendedName>
        <fullName evidence="10">Ion-translocating oxidoreductase complex subunit B</fullName>
        <ecNumber evidence="10">7.-.-.-</ecNumber>
    </recommendedName>
    <alternativeName>
        <fullName evidence="10">Rnf electron transport complex subunit B</fullName>
    </alternativeName>
</protein>
<feature type="binding site" evidence="10">
    <location>
        <position position="180"/>
    </location>
    <ligand>
        <name>[4Fe-4S] cluster</name>
        <dbReference type="ChEBI" id="CHEBI:49883"/>
        <label>2</label>
    </ligand>
</feature>
<keyword evidence="2 10" id="KW-0004">4Fe-4S</keyword>
<dbReference type="GO" id="GO:0046872">
    <property type="term" value="F:metal ion binding"/>
    <property type="evidence" value="ECO:0007669"/>
    <property type="project" value="UniProtKB-KW"/>
</dbReference>
<keyword evidence="11" id="KW-1133">Transmembrane helix</keyword>
<feature type="domain" description="4Fe-4S" evidence="13">
    <location>
        <begin position="32"/>
        <end position="91"/>
    </location>
</feature>
<feature type="transmembrane region" description="Helical" evidence="11">
    <location>
        <begin position="6"/>
        <end position="29"/>
    </location>
</feature>
<comment type="caution">
    <text evidence="10">Lacks conserved residue(s) required for the propagation of feature annotation.</text>
</comment>
<evidence type="ECO:0000259" key="13">
    <source>
        <dbReference type="PROSITE" id="PS51656"/>
    </source>
</evidence>
<feature type="binding site" evidence="10">
    <location>
        <position position="170"/>
    </location>
    <ligand>
        <name>[4Fe-4S] cluster</name>
        <dbReference type="ChEBI" id="CHEBI:49883"/>
        <label>3</label>
    </ligand>
</feature>
<comment type="subunit">
    <text evidence="10">The complex is composed of six subunits: RnfA, RnfB, RnfC, RnfD, RnfE and RnfG.</text>
</comment>